<dbReference type="PROSITE" id="PS50109">
    <property type="entry name" value="HIS_KIN"/>
    <property type="match status" value="1"/>
</dbReference>
<dbReference type="RefSeq" id="WP_220161474.1">
    <property type="nucleotide sequence ID" value="NZ_CP080507.1"/>
</dbReference>
<name>A0A8F9XGL8_9BACT</name>
<feature type="domain" description="Response regulatory" evidence="10">
    <location>
        <begin position="410"/>
        <end position="525"/>
    </location>
</feature>
<dbReference type="PROSITE" id="PS50110">
    <property type="entry name" value="RESPONSE_REGULATORY"/>
    <property type="match status" value="2"/>
</dbReference>
<dbReference type="InterPro" id="IPR011006">
    <property type="entry name" value="CheY-like_superfamily"/>
</dbReference>
<dbReference type="EMBL" id="CP080507">
    <property type="protein sequence ID" value="QYM78370.1"/>
    <property type="molecule type" value="Genomic_DNA"/>
</dbReference>
<dbReference type="SMART" id="SM00448">
    <property type="entry name" value="REC"/>
    <property type="match status" value="2"/>
</dbReference>
<evidence type="ECO:0000256" key="2">
    <source>
        <dbReference type="ARBA" id="ARBA00012438"/>
    </source>
</evidence>
<dbReference type="InterPro" id="IPR036097">
    <property type="entry name" value="HisK_dim/P_sf"/>
</dbReference>
<keyword evidence="5" id="KW-0418">Kinase</keyword>
<evidence type="ECO:0000256" key="1">
    <source>
        <dbReference type="ARBA" id="ARBA00000085"/>
    </source>
</evidence>
<dbReference type="KEGG" id="ole:K0B96_13840"/>
<evidence type="ECO:0000256" key="3">
    <source>
        <dbReference type="ARBA" id="ARBA00022679"/>
    </source>
</evidence>
<dbReference type="EC" id="2.7.13.3" evidence="2"/>
<sequence length="536" mass="58412">MAARRTLPFGKMLLDEIFPMRLLYLEDDACDAELTQEQLRTEWPECAVQVVDTRDAFETELEAGGYDAVLSDFNLVQFNGLEALEMAHNLCPDMPFLFFSGTIGEDRAVEAMRNGATDYVLKDRPKRLIVALRRALENAKQVRERRAAEEQLLRVQRLENIGMLAAGIAHDFNNVLAPILIAVPLLRGKVHDATQEMILANVERSVERGAGLVRQIIGFAQGVTGEPHLVQPRHLLRDLLAVMRQTFPSAIRIEDQTDNDLWPLKINPTQLHQVLLNLCVNARDAMPAGGTLVVRAQNKRLDEMSAAAIRGTRMGAYLVFEVVDSGTGIPPELVGRIWEPFFTTKPEGRGTGLGLPTVRGIVESYGGIVTVESQPGRGTTFRVYFPALPGSELTEQSDTSVAAPRGQNELIIVVDDDDNVRDVTAAMLTRHGYRVLAAANGTEAVALFAPRSLEVKLVVTDLGMPQLDGCALAQIVQRLSPATKILAISGLPDAGSRLGNFHFDGPFLPKPFTAEALLTAISETLAGGASANLVGK</sequence>
<evidence type="ECO:0000256" key="5">
    <source>
        <dbReference type="ARBA" id="ARBA00022777"/>
    </source>
</evidence>
<dbReference type="GO" id="GO:0000155">
    <property type="term" value="F:phosphorelay sensor kinase activity"/>
    <property type="evidence" value="ECO:0007669"/>
    <property type="project" value="InterPro"/>
</dbReference>
<comment type="catalytic activity">
    <reaction evidence="1">
        <text>ATP + protein L-histidine = ADP + protein N-phospho-L-histidine.</text>
        <dbReference type="EC" id="2.7.13.3"/>
    </reaction>
</comment>
<evidence type="ECO:0000259" key="9">
    <source>
        <dbReference type="PROSITE" id="PS50109"/>
    </source>
</evidence>
<keyword evidence="6" id="KW-0067">ATP-binding</keyword>
<dbReference type="Gene3D" id="3.40.50.2300">
    <property type="match status" value="2"/>
</dbReference>
<dbReference type="Pfam" id="PF00072">
    <property type="entry name" value="Response_reg"/>
    <property type="match status" value="2"/>
</dbReference>
<dbReference type="InterPro" id="IPR036890">
    <property type="entry name" value="HATPase_C_sf"/>
</dbReference>
<feature type="domain" description="Response regulatory" evidence="10">
    <location>
        <begin position="21"/>
        <end position="137"/>
    </location>
</feature>
<evidence type="ECO:0000256" key="8">
    <source>
        <dbReference type="PROSITE-ProRule" id="PRU00169"/>
    </source>
</evidence>
<keyword evidence="12" id="KW-1185">Reference proteome</keyword>
<evidence type="ECO:0000259" key="10">
    <source>
        <dbReference type="PROSITE" id="PS50110"/>
    </source>
</evidence>
<feature type="modified residue" description="4-aspartylphosphate" evidence="8">
    <location>
        <position position="72"/>
    </location>
</feature>
<feature type="domain" description="Histidine kinase" evidence="9">
    <location>
        <begin position="167"/>
        <end position="389"/>
    </location>
</feature>
<keyword evidence="7" id="KW-0902">Two-component regulatory system</keyword>
<keyword evidence="4" id="KW-0547">Nucleotide-binding</keyword>
<dbReference type="Proteomes" id="UP000825051">
    <property type="component" value="Chromosome"/>
</dbReference>
<evidence type="ECO:0000256" key="4">
    <source>
        <dbReference type="ARBA" id="ARBA00022741"/>
    </source>
</evidence>
<dbReference type="Gene3D" id="1.10.287.130">
    <property type="match status" value="1"/>
</dbReference>
<proteinExistence type="predicted"/>
<keyword evidence="8" id="KW-0597">Phosphoprotein</keyword>
<keyword evidence="3" id="KW-0808">Transferase</keyword>
<dbReference type="InterPro" id="IPR004358">
    <property type="entry name" value="Sig_transdc_His_kin-like_C"/>
</dbReference>
<dbReference type="SUPFAM" id="SSF55874">
    <property type="entry name" value="ATPase domain of HSP90 chaperone/DNA topoisomerase II/histidine kinase"/>
    <property type="match status" value="1"/>
</dbReference>
<dbReference type="SUPFAM" id="SSF52172">
    <property type="entry name" value="CheY-like"/>
    <property type="match status" value="2"/>
</dbReference>
<reference evidence="11" key="1">
    <citation type="submission" date="2021-08" db="EMBL/GenBank/DDBJ databases">
        <title>Genome of a novel bacterium of the phylum Verrucomicrobia, Oleiharenicola sp. KSB-15.</title>
        <authorList>
            <person name="Chung J.-H."/>
            <person name="Ahn J.-H."/>
            <person name="Yoon Y."/>
            <person name="Kim D.-Y."/>
            <person name="An S.-H."/>
            <person name="Park I."/>
            <person name="Yeon J."/>
        </authorList>
    </citation>
    <scope>NUCLEOTIDE SEQUENCE</scope>
    <source>
        <strain evidence="11">KSB-15</strain>
    </source>
</reference>
<dbReference type="SUPFAM" id="SSF47384">
    <property type="entry name" value="Homodimeric domain of signal transducing histidine kinase"/>
    <property type="match status" value="1"/>
</dbReference>
<dbReference type="SMART" id="SM00387">
    <property type="entry name" value="HATPase_c"/>
    <property type="match status" value="1"/>
</dbReference>
<dbReference type="CDD" id="cd00156">
    <property type="entry name" value="REC"/>
    <property type="match status" value="1"/>
</dbReference>
<dbReference type="Gene3D" id="3.30.565.10">
    <property type="entry name" value="Histidine kinase-like ATPase, C-terminal domain"/>
    <property type="match status" value="1"/>
</dbReference>
<dbReference type="Pfam" id="PF02518">
    <property type="entry name" value="HATPase_c"/>
    <property type="match status" value="1"/>
</dbReference>
<dbReference type="AlphaFoldDB" id="A0A8F9XGL8"/>
<evidence type="ECO:0000256" key="7">
    <source>
        <dbReference type="ARBA" id="ARBA00023012"/>
    </source>
</evidence>
<accession>A0A8F9XGL8</accession>
<evidence type="ECO:0000256" key="6">
    <source>
        <dbReference type="ARBA" id="ARBA00022840"/>
    </source>
</evidence>
<gene>
    <name evidence="11" type="ORF">K0B96_13840</name>
</gene>
<dbReference type="GO" id="GO:0005524">
    <property type="term" value="F:ATP binding"/>
    <property type="evidence" value="ECO:0007669"/>
    <property type="project" value="UniProtKB-KW"/>
</dbReference>
<dbReference type="PANTHER" id="PTHR43065:SF46">
    <property type="entry name" value="C4-DICARBOXYLATE TRANSPORT SENSOR PROTEIN DCTB"/>
    <property type="match status" value="1"/>
</dbReference>
<dbReference type="PANTHER" id="PTHR43065">
    <property type="entry name" value="SENSOR HISTIDINE KINASE"/>
    <property type="match status" value="1"/>
</dbReference>
<feature type="modified residue" description="4-aspartylphosphate" evidence="8">
    <location>
        <position position="461"/>
    </location>
</feature>
<evidence type="ECO:0000313" key="12">
    <source>
        <dbReference type="Proteomes" id="UP000825051"/>
    </source>
</evidence>
<protein>
    <recommendedName>
        <fullName evidence="2">histidine kinase</fullName>
        <ecNumber evidence="2">2.7.13.3</ecNumber>
    </recommendedName>
</protein>
<dbReference type="InterPro" id="IPR001789">
    <property type="entry name" value="Sig_transdc_resp-reg_receiver"/>
</dbReference>
<evidence type="ECO:0000313" key="11">
    <source>
        <dbReference type="EMBL" id="QYM78370.1"/>
    </source>
</evidence>
<dbReference type="InterPro" id="IPR003594">
    <property type="entry name" value="HATPase_dom"/>
</dbReference>
<organism evidence="11 12">
    <name type="scientific">Horticoccus luteus</name>
    <dbReference type="NCBI Taxonomy" id="2862869"/>
    <lineage>
        <taxon>Bacteria</taxon>
        <taxon>Pseudomonadati</taxon>
        <taxon>Verrucomicrobiota</taxon>
        <taxon>Opitutia</taxon>
        <taxon>Opitutales</taxon>
        <taxon>Opitutaceae</taxon>
        <taxon>Horticoccus</taxon>
    </lineage>
</organism>
<dbReference type="PRINTS" id="PR00344">
    <property type="entry name" value="BCTRLSENSOR"/>
</dbReference>
<dbReference type="InterPro" id="IPR005467">
    <property type="entry name" value="His_kinase_dom"/>
</dbReference>